<dbReference type="InterPro" id="IPR051191">
    <property type="entry name" value="DCAF12"/>
</dbReference>
<dbReference type="SUPFAM" id="SSF52540">
    <property type="entry name" value="P-loop containing nucleoside triphosphate hydrolases"/>
    <property type="match status" value="1"/>
</dbReference>
<dbReference type="GO" id="GO:0080008">
    <property type="term" value="C:Cul4-RING E3 ubiquitin ligase complex"/>
    <property type="evidence" value="ECO:0007669"/>
    <property type="project" value="TreeGrafter"/>
</dbReference>
<organism evidence="2">
    <name type="scientific">Capra hircus</name>
    <name type="common">Goat</name>
    <dbReference type="NCBI Taxonomy" id="9925"/>
    <lineage>
        <taxon>Eukaryota</taxon>
        <taxon>Metazoa</taxon>
        <taxon>Chordata</taxon>
        <taxon>Craniata</taxon>
        <taxon>Vertebrata</taxon>
        <taxon>Euteleostomi</taxon>
        <taxon>Mammalia</taxon>
        <taxon>Eutheria</taxon>
        <taxon>Laurasiatheria</taxon>
        <taxon>Artiodactyla</taxon>
        <taxon>Ruminantia</taxon>
        <taxon>Pecora</taxon>
        <taxon>Bovidae</taxon>
        <taxon>Caprinae</taxon>
        <taxon>Capra</taxon>
    </lineage>
</organism>
<keyword evidence="1" id="KW-0677">Repeat</keyword>
<accession>A0A8C2NH36</accession>
<name>A0A8C2NH36_CAPHI</name>
<dbReference type="Gene3D" id="3.40.50.300">
    <property type="entry name" value="P-loop containing nucleotide triphosphate hydrolases"/>
    <property type="match status" value="1"/>
</dbReference>
<evidence type="ECO:0000256" key="1">
    <source>
        <dbReference type="ARBA" id="ARBA00022737"/>
    </source>
</evidence>
<reference evidence="2" key="1">
    <citation type="submission" date="2019-03" db="EMBL/GenBank/DDBJ databases">
        <title>Genome sequencing and reference-guided assembly of Black Bengal Goat (Capra hircus).</title>
        <authorList>
            <person name="Siddiki A.Z."/>
            <person name="Baten A."/>
            <person name="Billah M."/>
            <person name="Alam M.A.U."/>
            <person name="Shawrob K.S.M."/>
            <person name="Saha S."/>
            <person name="Chowdhury M."/>
            <person name="Rahman A.H."/>
            <person name="Stear M."/>
            <person name="Miah G."/>
            <person name="Das G.B."/>
            <person name="Hossain M.M."/>
            <person name="Kumkum M."/>
            <person name="Islam M.S."/>
            <person name="Mollah A.M."/>
            <person name="Ahsan A."/>
            <person name="Tusar F."/>
            <person name="Khan M.K.I."/>
        </authorList>
    </citation>
    <scope>NUCLEOTIDE SEQUENCE [LARGE SCALE GENOMIC DNA]</scope>
</reference>
<evidence type="ECO:0000313" key="2">
    <source>
        <dbReference type="Ensembl" id="ENSCHIP00010005254.1"/>
    </source>
</evidence>
<proteinExistence type="predicted"/>
<dbReference type="Gene3D" id="1.25.40.10">
    <property type="entry name" value="Tetratricopeptide repeat domain"/>
    <property type="match status" value="1"/>
</dbReference>
<evidence type="ECO:0008006" key="3">
    <source>
        <dbReference type="Google" id="ProtNLM"/>
    </source>
</evidence>
<dbReference type="PANTHER" id="PTHR19860">
    <property type="entry name" value="DDB1- AND CUL4-ASSOCIATED FACTOR 12-RELATED"/>
    <property type="match status" value="1"/>
</dbReference>
<dbReference type="InterPro" id="IPR011990">
    <property type="entry name" value="TPR-like_helical_dom_sf"/>
</dbReference>
<dbReference type="PANTHER" id="PTHR19860:SF18">
    <property type="entry name" value="DUF4062 DOMAIN-CONTAINING PROTEIN"/>
    <property type="match status" value="1"/>
</dbReference>
<protein>
    <recommendedName>
        <fullName evidence="3">NACHT domain-containing protein</fullName>
    </recommendedName>
</protein>
<dbReference type="InterPro" id="IPR027417">
    <property type="entry name" value="P-loop_NTPase"/>
</dbReference>
<sequence>MRRRHSGERFQSVYSKHNEEKVVEAEEVGGCTRTKIVPFKGYIISEQSEMKANESEGRSAQFLLKPQKPIQPYICSTLGDFEEERDFLASYIFPQLNELCNTRGTYFKAVDLRSSVLEAQIPSLSNLFRQQFCLQSQHLKLCLDYVNSCFPFFICLLGQTYGDFLHNYSPVIFSKATDLSSLSRVEQNLYVAAKNGYPWVLEYPTCSLMELEVIQAAFLNESQFQYFYFRSGTMPLKTWDEEKEEMLSSGCLTDDEERLKIGMLKAKIISKGLPVRLYRDLHELGELILKDWLVVIEKLCPATVMTENTDFKHNFERFYHEEFTEKCKEVFVISKESSRIFEILERFALKDMESDFNSPAACSSLDSVLRINPLPAYKSILLLSGERGCGKSTLLANWVNYFKKKYPNMLLIPHFVGSTCESSDIMSVIHYFITELQYKHYGTQLETDILNEDANISAFSLLVDMFIASINVKPCILVLDGIEELAGIYGISGEKVKDISWLPGSLSPHCKLIMSTISSSLSYKSLCARPDVRTVELVSTVDKEVQLRIFREHLSFSNRDPFRQSRYSLRKKTNLSPLKLTILANEYQECRIYRNEFQCLKEYLGAASIQELWGLILKRWVEDYSWALKQKKANSDTVASGEGLDGWVSDTLCLLSVSHFGLAEDEIYQLLDMLGYKGHYKVTTLHWAAFRNATRHWLQEKPNGLLYFRHQSLRSAVEQKLLGVVTPVRESSPYSFQDPVNHKKTHFHRILVKYFQRQTDFWRVYQELPWHLKMSGCWEDLSSFLSSPSITDFITKTQSPSFWTRLHLIHYWNVLSEMGYDATEAYLLTAAKIKADQCQKMKKRCTLSVLECRLFKVTAADKCRLIFFIARFLKLLGKTREAEELFLNIENMLLQSQSMTTMLPRVQNAIGELCLEIGMTQEGFQYFQKAWFNLMEFSSRNLKDNQDLVKQKGRVLNNLAKSASEEYLKENHILQCATEMSSSLDSNPCDQATMKYTEGVLTFAAGNTCLAKMKLQECLHIRRNLFGEKSILVGEIMEFLADLLFFPLRHSERFQRKQAIEYYKQVIKIKENAGTLANSPLVRHQLSISLSDTLCKLAGQLLISDSCHQVMMEAIGYLYKSLDLRATYLGYSHSSIPGILHLLREIERTRGRRCWPQGMSQQSSEGLRHGASFLEHLLKLSYYSAQSSDTVSSAMCTKADKLQGAKSLDLVAQTISDKSKHASGQGKKPLRPIVSISAVEKTRWKTQSNVEIWNGPEKEAVKKKKDYSSKTLPLGKMDGIVKLSRQRILSAKSESEKGLINANYQHPLVESLSANNPWKPVSELISEKWLFHSPDYSSVSRKCFLQRRSQFETKLMEDLI</sequence>
<reference evidence="2" key="2">
    <citation type="submission" date="2025-08" db="UniProtKB">
        <authorList>
            <consortium name="Ensembl"/>
        </authorList>
    </citation>
    <scope>IDENTIFICATION</scope>
</reference>
<dbReference type="Ensembl" id="ENSCHIT00010007285.1">
    <property type="protein sequence ID" value="ENSCHIP00010005254.1"/>
    <property type="gene ID" value="ENSCHIG00010003735.1"/>
</dbReference>